<keyword evidence="2" id="KW-1185">Reference proteome</keyword>
<name>A0AA97ENG0_9FLAO</name>
<organism evidence="1 2">
    <name type="scientific">Hwangdonia lutea</name>
    <dbReference type="NCBI Taxonomy" id="3075823"/>
    <lineage>
        <taxon>Bacteria</taxon>
        <taxon>Pseudomonadati</taxon>
        <taxon>Bacteroidota</taxon>
        <taxon>Flavobacteriia</taxon>
        <taxon>Flavobacteriales</taxon>
        <taxon>Flavobacteriaceae</taxon>
        <taxon>Hwangdonia</taxon>
    </lineage>
</organism>
<proteinExistence type="predicted"/>
<gene>
    <name evidence="1" type="ORF">RNZ46_05920</name>
</gene>
<dbReference type="AlphaFoldDB" id="A0AA97ENG0"/>
<sequence length="52" mass="6361">MAQHNELGEKGELINRRFSVEKRIRHIIERNYRFDKAKVDIIAQKEYFKTLQ</sequence>
<dbReference type="EMBL" id="CP136521">
    <property type="protein sequence ID" value="WOD44799.1"/>
    <property type="molecule type" value="Genomic_DNA"/>
</dbReference>
<dbReference type="KEGG" id="hws:RNZ46_05920"/>
<dbReference type="Proteomes" id="UP001302486">
    <property type="component" value="Chromosome"/>
</dbReference>
<reference evidence="2" key="1">
    <citation type="submission" date="2024-06" db="EMBL/GenBank/DDBJ databases">
        <title>Hwangdonia haimaensis gen. nov., sp. nov., a member of the family Flavobacteriaceae isolated from the haima cold seep.</title>
        <authorList>
            <person name="Li J."/>
        </authorList>
    </citation>
    <scope>NUCLEOTIDE SEQUENCE [LARGE SCALE GENOMIC DNA]</scope>
    <source>
        <strain evidence="2">SCSIO 19198</strain>
    </source>
</reference>
<dbReference type="RefSeq" id="WP_316984459.1">
    <property type="nucleotide sequence ID" value="NZ_CP136521.1"/>
</dbReference>
<evidence type="ECO:0000313" key="2">
    <source>
        <dbReference type="Proteomes" id="UP001302486"/>
    </source>
</evidence>
<protein>
    <submittedName>
        <fullName evidence="1">Uncharacterized protein</fullName>
    </submittedName>
</protein>
<evidence type="ECO:0000313" key="1">
    <source>
        <dbReference type="EMBL" id="WOD44799.1"/>
    </source>
</evidence>
<accession>A0AA97ENG0</accession>